<dbReference type="Proteomes" id="UP000250079">
    <property type="component" value="Chromosome"/>
</dbReference>
<evidence type="ECO:0000313" key="1">
    <source>
        <dbReference type="EMBL" id="ASJ74099.1"/>
    </source>
</evidence>
<dbReference type="RefSeq" id="WP_088919183.1">
    <property type="nucleotide sequence ID" value="NZ_CP018632.1"/>
</dbReference>
<dbReference type="EMBL" id="CP018632">
    <property type="protein sequence ID" value="ASJ74099.1"/>
    <property type="molecule type" value="Genomic_DNA"/>
</dbReference>
<evidence type="ECO:0000313" key="2">
    <source>
        <dbReference type="Proteomes" id="UP000250079"/>
    </source>
</evidence>
<gene>
    <name evidence="1" type="ORF">IMCC3135_20105</name>
</gene>
<name>A0A2Z2NS53_9GAMM</name>
<organism evidence="1 2">
    <name type="scientific">Granulosicoccus antarcticus IMCC3135</name>
    <dbReference type="NCBI Taxonomy" id="1192854"/>
    <lineage>
        <taxon>Bacteria</taxon>
        <taxon>Pseudomonadati</taxon>
        <taxon>Pseudomonadota</taxon>
        <taxon>Gammaproteobacteria</taxon>
        <taxon>Chromatiales</taxon>
        <taxon>Granulosicoccaceae</taxon>
        <taxon>Granulosicoccus</taxon>
    </lineage>
</organism>
<protein>
    <submittedName>
        <fullName evidence="1">Uncharacterized protein</fullName>
    </submittedName>
</protein>
<accession>A0A2Z2NS53</accession>
<keyword evidence="2" id="KW-1185">Reference proteome</keyword>
<sequence>MNHVEIVEHLVATGFNAMHNESCDCLSVSFDINGQKATLLHRFPEGKLIEKLPVFSLLEPMQFGHLAHLMYSADKQSAAICAGDNGTVSINYDVPTLVYEYALNRQVELVRQAATDAGWNHTELIREFSPNWALICDKIVCPTLYCAASDDDNEHVQTKTPAPKEEFGLQSKLLALAEPLSHGDVFKAIRHSAKWDSRPVSGKTIMLDLSAIEAAPLLADDVPRWYANAVKSLTTSSGNRFNRYARLKSKRHWVIFNASTPTGIVRCAVRFDSLR</sequence>
<dbReference type="OrthoDB" id="7060788at2"/>
<dbReference type="AlphaFoldDB" id="A0A2Z2NS53"/>
<reference evidence="1 2" key="1">
    <citation type="submission" date="2016-12" db="EMBL/GenBank/DDBJ databases">
        <authorList>
            <person name="Song W.-J."/>
            <person name="Kurnit D.M."/>
        </authorList>
    </citation>
    <scope>NUCLEOTIDE SEQUENCE [LARGE SCALE GENOMIC DNA]</scope>
    <source>
        <strain evidence="1 2">IMCC3135</strain>
    </source>
</reference>
<proteinExistence type="predicted"/>
<dbReference type="KEGG" id="gai:IMCC3135_20105"/>